<protein>
    <submittedName>
        <fullName evidence="2">Uncharacterized protein</fullName>
    </submittedName>
</protein>
<accession>A0A3B7MVZ8</accession>
<evidence type="ECO:0000256" key="1">
    <source>
        <dbReference type="SAM" id="MobiDB-lite"/>
    </source>
</evidence>
<evidence type="ECO:0000313" key="3">
    <source>
        <dbReference type="Proteomes" id="UP000263900"/>
    </source>
</evidence>
<feature type="region of interest" description="Disordered" evidence="1">
    <location>
        <begin position="1"/>
        <end position="22"/>
    </location>
</feature>
<gene>
    <name evidence="2" type="ORF">D3H65_28065</name>
</gene>
<evidence type="ECO:0000313" key="2">
    <source>
        <dbReference type="EMBL" id="AXY77603.1"/>
    </source>
</evidence>
<dbReference type="AlphaFoldDB" id="A0A3B7MVZ8"/>
<proteinExistence type="predicted"/>
<keyword evidence="3" id="KW-1185">Reference proteome</keyword>
<sequence length="70" mass="7626">MANSQFTLPPSRPTFTGLPACNKDDNTSSGDYTELFKNTIWTGEYKDSTCLSKPYSILIIAAGGSTRLCQ</sequence>
<organism evidence="2 3">
    <name type="scientific">Paraflavitalea soli</name>
    <dbReference type="NCBI Taxonomy" id="2315862"/>
    <lineage>
        <taxon>Bacteria</taxon>
        <taxon>Pseudomonadati</taxon>
        <taxon>Bacteroidota</taxon>
        <taxon>Chitinophagia</taxon>
        <taxon>Chitinophagales</taxon>
        <taxon>Chitinophagaceae</taxon>
        <taxon>Paraflavitalea</taxon>
    </lineage>
</organism>
<dbReference type="Proteomes" id="UP000263900">
    <property type="component" value="Chromosome"/>
</dbReference>
<dbReference type="EMBL" id="CP032157">
    <property type="protein sequence ID" value="AXY77603.1"/>
    <property type="molecule type" value="Genomic_DNA"/>
</dbReference>
<dbReference type="KEGG" id="pseg:D3H65_28065"/>
<reference evidence="2 3" key="1">
    <citation type="submission" date="2018-09" db="EMBL/GenBank/DDBJ databases">
        <title>Genome sequencing of strain 6GH32-13.</title>
        <authorList>
            <person name="Weon H.-Y."/>
            <person name="Heo J."/>
            <person name="Kwon S.-W."/>
        </authorList>
    </citation>
    <scope>NUCLEOTIDE SEQUENCE [LARGE SCALE GENOMIC DNA]</scope>
    <source>
        <strain evidence="2 3">5GH32-13</strain>
    </source>
</reference>
<name>A0A3B7MVZ8_9BACT</name>